<dbReference type="EMBL" id="MLHQ01000011">
    <property type="protein sequence ID" value="OOF58919.1"/>
    <property type="molecule type" value="Genomic_DNA"/>
</dbReference>
<name>A0A1V3JQN2_9PAST</name>
<dbReference type="Proteomes" id="UP000188602">
    <property type="component" value="Unassembled WGS sequence"/>
</dbReference>
<comment type="caution">
    <text evidence="1">The sequence shown here is derived from an EMBL/GenBank/DDBJ whole genome shotgun (WGS) entry which is preliminary data.</text>
</comment>
<protein>
    <recommendedName>
        <fullName evidence="3">Phage tail protein</fullName>
    </recommendedName>
</protein>
<dbReference type="RefSeq" id="WP_077423549.1">
    <property type="nucleotide sequence ID" value="NZ_MLHQ01000011.1"/>
</dbReference>
<dbReference type="OrthoDB" id="5677710at2"/>
<evidence type="ECO:0000313" key="2">
    <source>
        <dbReference type="Proteomes" id="UP000188602"/>
    </source>
</evidence>
<dbReference type="AlphaFoldDB" id="A0A1V3JQN2"/>
<dbReference type="STRING" id="1907939.BKL49_05095"/>
<evidence type="ECO:0008006" key="3">
    <source>
        <dbReference type="Google" id="ProtNLM"/>
    </source>
</evidence>
<dbReference type="Pfam" id="PF06891">
    <property type="entry name" value="P2_Phage_GpR"/>
    <property type="match status" value="1"/>
</dbReference>
<accession>A0A1V3JQN2</accession>
<gene>
    <name evidence="1" type="ORF">BKL49_05095</name>
</gene>
<organism evidence="1 2">
    <name type="scientific">Rodentibacter myodis</name>
    <dbReference type="NCBI Taxonomy" id="1907939"/>
    <lineage>
        <taxon>Bacteria</taxon>
        <taxon>Pseudomonadati</taxon>
        <taxon>Pseudomonadota</taxon>
        <taxon>Gammaproteobacteria</taxon>
        <taxon>Pasteurellales</taxon>
        <taxon>Pasteurellaceae</taxon>
        <taxon>Rodentibacter</taxon>
    </lineage>
</organism>
<reference evidence="1 2" key="1">
    <citation type="submission" date="2016-10" db="EMBL/GenBank/DDBJ databases">
        <title>Rodentibacter gen. nov. and new species.</title>
        <authorList>
            <person name="Christensen H."/>
        </authorList>
    </citation>
    <scope>NUCLEOTIDE SEQUENCE [LARGE SCALE GENOMIC DNA]</scope>
    <source>
        <strain evidence="1 2">Ac151</strain>
    </source>
</reference>
<dbReference type="InterPro" id="IPR009678">
    <property type="entry name" value="Phage_tail_completion_R"/>
</dbReference>
<keyword evidence="2" id="KW-1185">Reference proteome</keyword>
<proteinExistence type="predicted"/>
<evidence type="ECO:0000313" key="1">
    <source>
        <dbReference type="EMBL" id="OOF58919.1"/>
    </source>
</evidence>
<sequence>MATVKKMLYQQLTDFLLTKLPKRYHGNFYSWIEDGKLLNEGRQVTDNGIEVCHLSYNGVFHFEALPFNEISPAYLMAFIQVWVNENDPMRDILGYDEIPFDLDIIDDNTADVIFTIAFREPLTAMKFSKGELQIDGENYRLDNIEVFTAAEIDLVVRIENENSNGDR</sequence>